<sequence>MAVGFRGRKSKGSKAERDLIHLFWSKGFAAMRAAGSGSTQHPSPDILVGDGKHFFAFEVKSSKDKTKYLTKDEITQLDLFANSFGARPFVAIKFDNEKWYFLRLTDLRVTKKNYVVTLNLAKKKGLTFEELMGKYKQRRLS</sequence>
<name>X0T4C3_9ZZZZ</name>
<dbReference type="InterPro" id="IPR011856">
    <property type="entry name" value="tRNA_endonuc-like_dom_sf"/>
</dbReference>
<evidence type="ECO:0000256" key="8">
    <source>
        <dbReference type="ARBA" id="ARBA00023125"/>
    </source>
</evidence>
<gene>
    <name evidence="12" type="ORF">S01H1_16583</name>
</gene>
<evidence type="ECO:0000256" key="5">
    <source>
        <dbReference type="ARBA" id="ARBA00022763"/>
    </source>
</evidence>
<keyword evidence="7" id="KW-0460">Magnesium</keyword>
<dbReference type="Gene3D" id="3.40.1350.10">
    <property type="match status" value="1"/>
</dbReference>
<dbReference type="InterPro" id="IPR002732">
    <property type="entry name" value="Hjc"/>
</dbReference>
<evidence type="ECO:0008006" key="13">
    <source>
        <dbReference type="Google" id="ProtNLM"/>
    </source>
</evidence>
<keyword evidence="10" id="KW-0234">DNA repair</keyword>
<evidence type="ECO:0000256" key="3">
    <source>
        <dbReference type="ARBA" id="ARBA00022723"/>
    </source>
</evidence>
<organism evidence="12">
    <name type="scientific">marine sediment metagenome</name>
    <dbReference type="NCBI Taxonomy" id="412755"/>
    <lineage>
        <taxon>unclassified sequences</taxon>
        <taxon>metagenomes</taxon>
        <taxon>ecological metagenomes</taxon>
    </lineage>
</organism>
<proteinExistence type="inferred from homology"/>
<dbReference type="NCBIfam" id="NF040854">
    <property type="entry name" value="Hol_resolv_Hjc"/>
    <property type="match status" value="1"/>
</dbReference>
<comment type="catalytic activity">
    <reaction evidence="11">
        <text>Endonucleolytic cleavage at a junction such as a reciprocal single-stranded crossover between two homologous DNA duplexes (Holliday junction).</text>
        <dbReference type="EC" id="3.1.21.10"/>
    </reaction>
</comment>
<keyword evidence="4" id="KW-0255">Endonuclease</keyword>
<evidence type="ECO:0000256" key="11">
    <source>
        <dbReference type="ARBA" id="ARBA00029354"/>
    </source>
</evidence>
<dbReference type="HAMAP" id="MF_01490">
    <property type="entry name" value="HJ_Resolv_Hjc"/>
    <property type="match status" value="1"/>
</dbReference>
<keyword evidence="9" id="KW-0233">DNA recombination</keyword>
<dbReference type="PANTHER" id="PTHR39651:SF1">
    <property type="entry name" value="HOLLIDAY JUNCTION RESOLVASE HJC"/>
    <property type="match status" value="1"/>
</dbReference>
<dbReference type="InterPro" id="IPR011335">
    <property type="entry name" value="Restrct_endonuc-II-like"/>
</dbReference>
<comment type="cofactor">
    <cofactor evidence="1">
        <name>Mg(2+)</name>
        <dbReference type="ChEBI" id="CHEBI:18420"/>
    </cofactor>
</comment>
<evidence type="ECO:0000256" key="7">
    <source>
        <dbReference type="ARBA" id="ARBA00022842"/>
    </source>
</evidence>
<keyword evidence="3" id="KW-0479">Metal-binding</keyword>
<evidence type="ECO:0000256" key="1">
    <source>
        <dbReference type="ARBA" id="ARBA00001946"/>
    </source>
</evidence>
<keyword evidence="6" id="KW-0378">Hydrolase</keyword>
<evidence type="ECO:0000313" key="12">
    <source>
        <dbReference type="EMBL" id="GAF82992.1"/>
    </source>
</evidence>
<evidence type="ECO:0000256" key="10">
    <source>
        <dbReference type="ARBA" id="ARBA00023204"/>
    </source>
</evidence>
<dbReference type="GO" id="GO:0006310">
    <property type="term" value="P:DNA recombination"/>
    <property type="evidence" value="ECO:0007669"/>
    <property type="project" value="UniProtKB-KW"/>
</dbReference>
<dbReference type="PIRSF" id="PIRSF004985">
    <property type="entry name" value="Hlld_jn_rslvs_ar"/>
    <property type="match status" value="1"/>
</dbReference>
<reference evidence="12" key="1">
    <citation type="journal article" date="2014" name="Front. Microbiol.">
        <title>High frequency of phylogenetically diverse reductive dehalogenase-homologous genes in deep subseafloor sedimentary metagenomes.</title>
        <authorList>
            <person name="Kawai M."/>
            <person name="Futagami T."/>
            <person name="Toyoda A."/>
            <person name="Takaki Y."/>
            <person name="Nishi S."/>
            <person name="Hori S."/>
            <person name="Arai W."/>
            <person name="Tsubouchi T."/>
            <person name="Morono Y."/>
            <person name="Uchiyama I."/>
            <person name="Ito T."/>
            <person name="Fujiyama A."/>
            <person name="Inagaki F."/>
            <person name="Takami H."/>
        </authorList>
    </citation>
    <scope>NUCLEOTIDE SEQUENCE</scope>
    <source>
        <strain evidence="12">Expedition CK06-06</strain>
    </source>
</reference>
<accession>X0T4C3</accession>
<keyword evidence="2" id="KW-0540">Nuclease</keyword>
<dbReference type="AlphaFoldDB" id="X0T4C3"/>
<dbReference type="EMBL" id="BARS01008732">
    <property type="protein sequence ID" value="GAF82992.1"/>
    <property type="molecule type" value="Genomic_DNA"/>
</dbReference>
<dbReference type="GO" id="GO:0006281">
    <property type="term" value="P:DNA repair"/>
    <property type="evidence" value="ECO:0007669"/>
    <property type="project" value="UniProtKB-KW"/>
</dbReference>
<dbReference type="GO" id="GO:0003677">
    <property type="term" value="F:DNA binding"/>
    <property type="evidence" value="ECO:0007669"/>
    <property type="project" value="UniProtKB-KW"/>
</dbReference>
<keyword evidence="5" id="KW-0227">DNA damage</keyword>
<evidence type="ECO:0000256" key="4">
    <source>
        <dbReference type="ARBA" id="ARBA00022759"/>
    </source>
</evidence>
<evidence type="ECO:0000256" key="2">
    <source>
        <dbReference type="ARBA" id="ARBA00022722"/>
    </source>
</evidence>
<protein>
    <recommendedName>
        <fullName evidence="13">Holliday junction resolvase Hjc</fullName>
    </recommendedName>
</protein>
<keyword evidence="8" id="KW-0238">DNA-binding</keyword>
<evidence type="ECO:0000256" key="9">
    <source>
        <dbReference type="ARBA" id="ARBA00023172"/>
    </source>
</evidence>
<dbReference type="GO" id="GO:0046872">
    <property type="term" value="F:metal ion binding"/>
    <property type="evidence" value="ECO:0007669"/>
    <property type="project" value="UniProtKB-KW"/>
</dbReference>
<dbReference type="Pfam" id="PF01870">
    <property type="entry name" value="Hjc"/>
    <property type="match status" value="1"/>
</dbReference>
<comment type="caution">
    <text evidence="12">The sequence shown here is derived from an EMBL/GenBank/DDBJ whole genome shotgun (WGS) entry which is preliminary data.</text>
</comment>
<dbReference type="GO" id="GO:0008821">
    <property type="term" value="F:crossover junction DNA endonuclease activity"/>
    <property type="evidence" value="ECO:0007669"/>
    <property type="project" value="UniProtKB-EC"/>
</dbReference>
<dbReference type="CDD" id="cd00523">
    <property type="entry name" value="Holliday_junction_resolvase"/>
    <property type="match status" value="1"/>
</dbReference>
<dbReference type="SUPFAM" id="SSF52980">
    <property type="entry name" value="Restriction endonuclease-like"/>
    <property type="match status" value="1"/>
</dbReference>
<evidence type="ECO:0000256" key="6">
    <source>
        <dbReference type="ARBA" id="ARBA00022801"/>
    </source>
</evidence>
<dbReference type="InterPro" id="IPR014428">
    <property type="entry name" value="Hjc_arc"/>
</dbReference>
<dbReference type="PANTHER" id="PTHR39651">
    <property type="entry name" value="HOLLIDAY JUNCTION RESOLVASE HJC"/>
    <property type="match status" value="1"/>
</dbReference>